<dbReference type="SUPFAM" id="SSF56925">
    <property type="entry name" value="OMPA-like"/>
    <property type="match status" value="1"/>
</dbReference>
<keyword evidence="4" id="KW-1185">Reference proteome</keyword>
<gene>
    <name evidence="3" type="ORF">TRP8649_01036</name>
</gene>
<protein>
    <submittedName>
        <fullName evidence="3">Uncharacterized protein</fullName>
    </submittedName>
</protein>
<accession>A0A238J9S0</accession>
<reference evidence="4" key="1">
    <citation type="submission" date="2017-05" db="EMBL/GenBank/DDBJ databases">
        <authorList>
            <person name="Rodrigo-Torres L."/>
            <person name="Arahal R. D."/>
            <person name="Lucena T."/>
        </authorList>
    </citation>
    <scope>NUCLEOTIDE SEQUENCE [LARGE SCALE GENOMIC DNA]</scope>
    <source>
        <strain evidence="4">CECT 8649</strain>
    </source>
</reference>
<feature type="region of interest" description="Disordered" evidence="1">
    <location>
        <begin position="43"/>
        <end position="66"/>
    </location>
</feature>
<dbReference type="RefSeq" id="WP_099243122.1">
    <property type="nucleotide sequence ID" value="NZ_FXXP01000001.1"/>
</dbReference>
<evidence type="ECO:0000313" key="3">
    <source>
        <dbReference type="EMBL" id="SMX26937.1"/>
    </source>
</evidence>
<keyword evidence="2" id="KW-0732">Signal</keyword>
<sequence>MTKLILTTALATSLSFALAAPALAEVELSIYTGWQTAPHSRVKGTLPGDAVGGGGGTDASQTGGPAFAIGDTTGDAAPGADFNELFGWEGRSGELPPYYGVRATWWQNDKWGYGVEFSHNKVYANRSDRENLGFSRLEFTDGLNIVTLNVSRRWQDQWGSFTPYVSGGLGVAIPHVDVRHDASDSRTYEFQYTGPAMRLTAGASYAINDRYSVFGEYQFTYSHNEVDLDEGGSFETDIKTNALNIGISMSF</sequence>
<dbReference type="Proteomes" id="UP000225972">
    <property type="component" value="Unassembled WGS sequence"/>
</dbReference>
<feature type="chain" id="PRO_5012466741" evidence="2">
    <location>
        <begin position="25"/>
        <end position="251"/>
    </location>
</feature>
<dbReference type="AlphaFoldDB" id="A0A238J9S0"/>
<dbReference type="OrthoDB" id="9810784at2"/>
<feature type="signal peptide" evidence="2">
    <location>
        <begin position="1"/>
        <end position="24"/>
    </location>
</feature>
<dbReference type="Gene3D" id="2.40.160.20">
    <property type="match status" value="1"/>
</dbReference>
<name>A0A238J9S0_9RHOB</name>
<evidence type="ECO:0000256" key="2">
    <source>
        <dbReference type="SAM" id="SignalP"/>
    </source>
</evidence>
<dbReference type="EMBL" id="FXXP01000001">
    <property type="protein sequence ID" value="SMX26937.1"/>
    <property type="molecule type" value="Genomic_DNA"/>
</dbReference>
<evidence type="ECO:0000313" key="4">
    <source>
        <dbReference type="Proteomes" id="UP000225972"/>
    </source>
</evidence>
<organism evidence="3 4">
    <name type="scientific">Pelagimonas phthalicica</name>
    <dbReference type="NCBI Taxonomy" id="1037362"/>
    <lineage>
        <taxon>Bacteria</taxon>
        <taxon>Pseudomonadati</taxon>
        <taxon>Pseudomonadota</taxon>
        <taxon>Alphaproteobacteria</taxon>
        <taxon>Rhodobacterales</taxon>
        <taxon>Roseobacteraceae</taxon>
        <taxon>Pelagimonas</taxon>
    </lineage>
</organism>
<evidence type="ECO:0000256" key="1">
    <source>
        <dbReference type="SAM" id="MobiDB-lite"/>
    </source>
</evidence>
<proteinExistence type="predicted"/>
<dbReference type="InterPro" id="IPR011250">
    <property type="entry name" value="OMP/PagP_B-barrel"/>
</dbReference>